<sequence>MSRSGWADPAAYEHMRDYEASEFAAEYLIRNDAFAAEADLLTSAMITPGELIGPPDFAGRWGARFHSCR</sequence>
<organism evidence="2 3">
    <name type="scientific">Mesorhizobium humile</name>
    <dbReference type="NCBI Taxonomy" id="3072313"/>
    <lineage>
        <taxon>Bacteria</taxon>
        <taxon>Pseudomonadati</taxon>
        <taxon>Pseudomonadota</taxon>
        <taxon>Alphaproteobacteria</taxon>
        <taxon>Hyphomicrobiales</taxon>
        <taxon>Phyllobacteriaceae</taxon>
        <taxon>Mesorhizobium</taxon>
    </lineage>
</organism>
<protein>
    <submittedName>
        <fullName evidence="2">DUF6499 domain-containing protein</fullName>
    </submittedName>
</protein>
<dbReference type="EMBL" id="JAVIIV010000016">
    <property type="protein sequence ID" value="MDX8487945.1"/>
    <property type="molecule type" value="Genomic_DNA"/>
</dbReference>
<name>A0ABU4YLU0_9HYPH</name>
<accession>A0ABU4YLU0</accession>
<comment type="caution">
    <text evidence="2">The sequence shown here is derived from an EMBL/GenBank/DDBJ whole genome shotgun (WGS) entry which is preliminary data.</text>
</comment>
<evidence type="ECO:0000313" key="3">
    <source>
        <dbReference type="Proteomes" id="UP001280156"/>
    </source>
</evidence>
<proteinExistence type="predicted"/>
<gene>
    <name evidence="2" type="ORF">RFM52_22455</name>
</gene>
<dbReference type="Pfam" id="PF20109">
    <property type="entry name" value="Trans_reg_dom"/>
    <property type="match status" value="1"/>
</dbReference>
<dbReference type="RefSeq" id="WP_320293530.1">
    <property type="nucleotide sequence ID" value="NZ_JAVIIU010000001.1"/>
</dbReference>
<feature type="domain" description="Transcriptional regulator-like" evidence="1">
    <location>
        <begin position="6"/>
        <end position="66"/>
    </location>
</feature>
<dbReference type="InterPro" id="IPR045465">
    <property type="entry name" value="Trans_reg_dom"/>
</dbReference>
<keyword evidence="3" id="KW-1185">Reference proteome</keyword>
<dbReference type="Proteomes" id="UP001280156">
    <property type="component" value="Unassembled WGS sequence"/>
</dbReference>
<evidence type="ECO:0000313" key="2">
    <source>
        <dbReference type="EMBL" id="MDX8487945.1"/>
    </source>
</evidence>
<evidence type="ECO:0000259" key="1">
    <source>
        <dbReference type="Pfam" id="PF20109"/>
    </source>
</evidence>
<reference evidence="2 3" key="1">
    <citation type="submission" date="2023-08" db="EMBL/GenBank/DDBJ databases">
        <title>Implementing the SeqCode for naming new Mesorhizobium species isolated from Vachellia karroo root nodules.</title>
        <authorList>
            <person name="Van Lill M."/>
        </authorList>
    </citation>
    <scope>NUCLEOTIDE SEQUENCE [LARGE SCALE GENOMIC DNA]</scope>
    <source>
        <strain evidence="2 3">VK2B</strain>
    </source>
</reference>